<keyword evidence="2" id="KW-0808">Transferase</keyword>
<dbReference type="SUPFAM" id="SSF53448">
    <property type="entry name" value="Nucleotide-diphospho-sugar transferases"/>
    <property type="match status" value="1"/>
</dbReference>
<reference evidence="2 3" key="1">
    <citation type="submission" date="2015-12" db="EMBL/GenBank/DDBJ databases">
        <authorList>
            <person name="Lauer A."/>
            <person name="Humrighouse B."/>
            <person name="Loparev V."/>
            <person name="Shewmaker P.L."/>
            <person name="Whitney A.M."/>
            <person name="McLaughlin R.W."/>
        </authorList>
    </citation>
    <scope>NUCLEOTIDE SEQUENCE [LARGE SCALE GENOMIC DNA]</scope>
    <source>
        <strain evidence="2 3">LMG 23085</strain>
    </source>
</reference>
<protein>
    <submittedName>
        <fullName evidence="2">Glycosyl transferase family 2</fullName>
    </submittedName>
</protein>
<dbReference type="EMBL" id="CP013614">
    <property type="protein sequence ID" value="ALS03184.1"/>
    <property type="molecule type" value="Genomic_DNA"/>
</dbReference>
<gene>
    <name evidence="2" type="ORF">ATZ33_17930</name>
</gene>
<dbReference type="InterPro" id="IPR001173">
    <property type="entry name" value="Glyco_trans_2-like"/>
</dbReference>
<evidence type="ECO:0000313" key="3">
    <source>
        <dbReference type="Proteomes" id="UP000065511"/>
    </source>
</evidence>
<dbReference type="Proteomes" id="UP000065511">
    <property type="component" value="Chromosome"/>
</dbReference>
<proteinExistence type="predicted"/>
<evidence type="ECO:0000259" key="1">
    <source>
        <dbReference type="Pfam" id="PF00535"/>
    </source>
</evidence>
<dbReference type="InterPro" id="IPR029044">
    <property type="entry name" value="Nucleotide-diphossugar_trans"/>
</dbReference>
<sequence length="285" mass="33453">MGLEVFLVENKLIITIVMYQTEFSQTPSYDYLKRIMTGKKSAYLLVYDNSKKAQEDELFCRENVRYIHDETNPGLAEAYNAGSQYLQELQGDLLLLLDQDTLIDEAYLETLLGLELVEEIGAYVPIISSHGRQISPVFSDRYVGGKSELPESGVYSQRIMSINSGTAIPQKTIQSIGQFSLDFPLDFLDHWLFWRIHQLGKKVYVLDHHLAHDLSVLDYRTIDSKRYDSIIQGETLFYQKYDQDKFYTHRRHLLLRTLKQFLRVKNRKIWRRTFLEYRSLLMKGK</sequence>
<accession>A0ABM5WDS7</accession>
<dbReference type="Pfam" id="PF00535">
    <property type="entry name" value="Glycos_transf_2"/>
    <property type="match status" value="1"/>
</dbReference>
<keyword evidence="3" id="KW-1185">Reference proteome</keyword>
<dbReference type="Gene3D" id="3.90.550.10">
    <property type="entry name" value="Spore Coat Polysaccharide Biosynthesis Protein SpsA, Chain A"/>
    <property type="match status" value="1"/>
</dbReference>
<evidence type="ECO:0000313" key="2">
    <source>
        <dbReference type="EMBL" id="ALS03184.1"/>
    </source>
</evidence>
<feature type="domain" description="Glycosyltransferase 2-like" evidence="1">
    <location>
        <begin position="42"/>
        <end position="113"/>
    </location>
</feature>
<organism evidence="2 3">
    <name type="scientific">Enterococcus silesiacus</name>
    <dbReference type="NCBI Taxonomy" id="332949"/>
    <lineage>
        <taxon>Bacteria</taxon>
        <taxon>Bacillati</taxon>
        <taxon>Bacillota</taxon>
        <taxon>Bacilli</taxon>
        <taxon>Lactobacillales</taxon>
        <taxon>Enterococcaceae</taxon>
        <taxon>Enterococcus</taxon>
    </lineage>
</organism>
<dbReference type="GO" id="GO:0016740">
    <property type="term" value="F:transferase activity"/>
    <property type="evidence" value="ECO:0007669"/>
    <property type="project" value="UniProtKB-KW"/>
</dbReference>
<name>A0ABM5WDS7_9ENTE</name>